<dbReference type="GO" id="GO:0016020">
    <property type="term" value="C:membrane"/>
    <property type="evidence" value="ECO:0007669"/>
    <property type="project" value="UniProtKB-SubCell"/>
</dbReference>
<comment type="caution">
    <text evidence="7">The sequence shown here is derived from an EMBL/GenBank/DDBJ whole genome shotgun (WGS) entry which is preliminary data.</text>
</comment>
<organism evidence="7 8">
    <name type="scientific">Euphydryas editha</name>
    <name type="common">Edith's checkerspot</name>
    <dbReference type="NCBI Taxonomy" id="104508"/>
    <lineage>
        <taxon>Eukaryota</taxon>
        <taxon>Metazoa</taxon>
        <taxon>Ecdysozoa</taxon>
        <taxon>Arthropoda</taxon>
        <taxon>Hexapoda</taxon>
        <taxon>Insecta</taxon>
        <taxon>Pterygota</taxon>
        <taxon>Neoptera</taxon>
        <taxon>Endopterygota</taxon>
        <taxon>Lepidoptera</taxon>
        <taxon>Glossata</taxon>
        <taxon>Ditrysia</taxon>
        <taxon>Papilionoidea</taxon>
        <taxon>Nymphalidae</taxon>
        <taxon>Nymphalinae</taxon>
        <taxon>Euphydryas</taxon>
    </lineage>
</organism>
<reference evidence="7" key="1">
    <citation type="submission" date="2022-03" db="EMBL/GenBank/DDBJ databases">
        <authorList>
            <person name="Tunstrom K."/>
        </authorList>
    </citation>
    <scope>NUCLEOTIDE SEQUENCE</scope>
</reference>
<dbReference type="Pfam" id="PF08510">
    <property type="entry name" value="PIG-P"/>
    <property type="match status" value="1"/>
</dbReference>
<evidence type="ECO:0000256" key="3">
    <source>
        <dbReference type="ARBA" id="ARBA00022989"/>
    </source>
</evidence>
<dbReference type="InterPro" id="IPR052263">
    <property type="entry name" value="GPI_Anchor_Biosynth"/>
</dbReference>
<gene>
    <name evidence="7" type="ORF">EEDITHA_LOCUS2841</name>
</gene>
<dbReference type="Proteomes" id="UP001153954">
    <property type="component" value="Unassembled WGS sequence"/>
</dbReference>
<evidence type="ECO:0000256" key="5">
    <source>
        <dbReference type="SAM" id="Phobius"/>
    </source>
</evidence>
<comment type="subcellular location">
    <subcellularLocation>
        <location evidence="1">Membrane</location>
        <topology evidence="1">Multi-pass membrane protein</topology>
    </subcellularLocation>
</comment>
<name>A0AAU9TK59_EUPED</name>
<evidence type="ECO:0000256" key="4">
    <source>
        <dbReference type="ARBA" id="ARBA00023136"/>
    </source>
</evidence>
<keyword evidence="2 5" id="KW-0812">Transmembrane</keyword>
<evidence type="ECO:0000256" key="1">
    <source>
        <dbReference type="ARBA" id="ARBA00004141"/>
    </source>
</evidence>
<dbReference type="InterPro" id="IPR013717">
    <property type="entry name" value="PIG-P"/>
</dbReference>
<dbReference type="EMBL" id="CAKOGL010000005">
    <property type="protein sequence ID" value="CAH2086463.1"/>
    <property type="molecule type" value="Genomic_DNA"/>
</dbReference>
<dbReference type="GO" id="GO:0005783">
    <property type="term" value="C:endoplasmic reticulum"/>
    <property type="evidence" value="ECO:0007669"/>
    <property type="project" value="TreeGrafter"/>
</dbReference>
<sequence length="157" mass="18332">MPEHTPAPTPARSLYGFFMYLFSKIILAVYCIWAITPDSYLHYLNIYYYPQKYWAIAVPIQCLVGLTMFAFLVYPSSNLKLTTKINSLNSICDNFRQIDRKSIENHSSLNYSCICMNKTKCMKYTYLASAKELEENAVPKLEDLDIRLVCKKLYLYK</sequence>
<feature type="transmembrane region" description="Helical" evidence="5">
    <location>
        <begin position="55"/>
        <end position="74"/>
    </location>
</feature>
<evidence type="ECO:0000256" key="2">
    <source>
        <dbReference type="ARBA" id="ARBA00022692"/>
    </source>
</evidence>
<protein>
    <recommendedName>
        <fullName evidence="6">PIG-P domain-containing protein</fullName>
    </recommendedName>
</protein>
<feature type="domain" description="PIG-P" evidence="6">
    <location>
        <begin position="12"/>
        <end position="154"/>
    </location>
</feature>
<evidence type="ECO:0000259" key="6">
    <source>
        <dbReference type="Pfam" id="PF08510"/>
    </source>
</evidence>
<keyword evidence="3 5" id="KW-1133">Transmembrane helix</keyword>
<accession>A0AAU9TK59</accession>
<dbReference type="PANTHER" id="PTHR46346:SF1">
    <property type="entry name" value="PHOSPHATIDYLINOSITOL N-ACETYLGLUCOSAMINYLTRANSFERASE SUBUNIT P"/>
    <property type="match status" value="1"/>
</dbReference>
<keyword evidence="8" id="KW-1185">Reference proteome</keyword>
<evidence type="ECO:0000313" key="8">
    <source>
        <dbReference type="Proteomes" id="UP001153954"/>
    </source>
</evidence>
<feature type="transmembrane region" description="Helical" evidence="5">
    <location>
        <begin position="12"/>
        <end position="35"/>
    </location>
</feature>
<dbReference type="PANTHER" id="PTHR46346">
    <property type="entry name" value="PHOSPHATIDYLINOSITOL N-ACETYLGLUCOSAMINYLTRANSFERASE SUBUNIT P"/>
    <property type="match status" value="1"/>
</dbReference>
<proteinExistence type="predicted"/>
<evidence type="ECO:0000313" key="7">
    <source>
        <dbReference type="EMBL" id="CAH2086463.1"/>
    </source>
</evidence>
<dbReference type="GO" id="GO:0006506">
    <property type="term" value="P:GPI anchor biosynthetic process"/>
    <property type="evidence" value="ECO:0007669"/>
    <property type="project" value="TreeGrafter"/>
</dbReference>
<dbReference type="AlphaFoldDB" id="A0AAU9TK59"/>
<keyword evidence="4 5" id="KW-0472">Membrane</keyword>